<sequence>MNTLETVRAIATKVVIVLVEPVSSDSAGGFRATVGEYDEDEDEAIIRDILGFVSERQMDFEEFAEYDEGRKKWNVEAEIADGRSTKEDDGVRWYEVEFLVVATKETNDPFISKVEGLSGFKGQVIRSTKYKSDKGFEKKKVLVGVGNCGMESPS</sequence>
<organism evidence="1 2">
    <name type="scientific">Arctium lappa</name>
    <name type="common">Greater burdock</name>
    <name type="synonym">Lappa major</name>
    <dbReference type="NCBI Taxonomy" id="4217"/>
    <lineage>
        <taxon>Eukaryota</taxon>
        <taxon>Viridiplantae</taxon>
        <taxon>Streptophyta</taxon>
        <taxon>Embryophyta</taxon>
        <taxon>Tracheophyta</taxon>
        <taxon>Spermatophyta</taxon>
        <taxon>Magnoliopsida</taxon>
        <taxon>eudicotyledons</taxon>
        <taxon>Gunneridae</taxon>
        <taxon>Pentapetalae</taxon>
        <taxon>asterids</taxon>
        <taxon>campanulids</taxon>
        <taxon>Asterales</taxon>
        <taxon>Asteraceae</taxon>
        <taxon>Carduoideae</taxon>
        <taxon>Cardueae</taxon>
        <taxon>Arctiinae</taxon>
        <taxon>Arctium</taxon>
    </lineage>
</organism>
<keyword evidence="2" id="KW-1185">Reference proteome</keyword>
<name>A0ACB8YIV6_ARCLA</name>
<reference evidence="2" key="1">
    <citation type="journal article" date="2022" name="Mol. Ecol. Resour.">
        <title>The genomes of chicory, endive, great burdock and yacon provide insights into Asteraceae palaeo-polyploidization history and plant inulin production.</title>
        <authorList>
            <person name="Fan W."/>
            <person name="Wang S."/>
            <person name="Wang H."/>
            <person name="Wang A."/>
            <person name="Jiang F."/>
            <person name="Liu H."/>
            <person name="Zhao H."/>
            <person name="Xu D."/>
            <person name="Zhang Y."/>
        </authorList>
    </citation>
    <scope>NUCLEOTIDE SEQUENCE [LARGE SCALE GENOMIC DNA]</scope>
    <source>
        <strain evidence="2">cv. Niubang</strain>
    </source>
</reference>
<accession>A0ACB8YIV6</accession>
<protein>
    <submittedName>
        <fullName evidence="1">Uncharacterized protein</fullName>
    </submittedName>
</protein>
<proteinExistence type="predicted"/>
<gene>
    <name evidence="1" type="ORF">L6452_34487</name>
</gene>
<comment type="caution">
    <text evidence="1">The sequence shown here is derived from an EMBL/GenBank/DDBJ whole genome shotgun (WGS) entry which is preliminary data.</text>
</comment>
<evidence type="ECO:0000313" key="2">
    <source>
        <dbReference type="Proteomes" id="UP001055879"/>
    </source>
</evidence>
<dbReference type="Proteomes" id="UP001055879">
    <property type="component" value="Linkage Group LG12"/>
</dbReference>
<evidence type="ECO:0000313" key="1">
    <source>
        <dbReference type="EMBL" id="KAI3685249.1"/>
    </source>
</evidence>
<dbReference type="EMBL" id="CM042058">
    <property type="protein sequence ID" value="KAI3685249.1"/>
    <property type="molecule type" value="Genomic_DNA"/>
</dbReference>
<reference evidence="1 2" key="2">
    <citation type="journal article" date="2022" name="Mol. Ecol. Resour.">
        <title>The genomes of chicory, endive, great burdock and yacon provide insights into Asteraceae paleo-polyploidization history and plant inulin production.</title>
        <authorList>
            <person name="Fan W."/>
            <person name="Wang S."/>
            <person name="Wang H."/>
            <person name="Wang A."/>
            <person name="Jiang F."/>
            <person name="Liu H."/>
            <person name="Zhao H."/>
            <person name="Xu D."/>
            <person name="Zhang Y."/>
        </authorList>
    </citation>
    <scope>NUCLEOTIDE SEQUENCE [LARGE SCALE GENOMIC DNA]</scope>
    <source>
        <strain evidence="2">cv. Niubang</strain>
    </source>
</reference>